<feature type="transmembrane region" description="Helical" evidence="10">
    <location>
        <begin position="703"/>
        <end position="723"/>
    </location>
</feature>
<dbReference type="Pfam" id="PF00361">
    <property type="entry name" value="Proton_antipo_M"/>
    <property type="match status" value="1"/>
</dbReference>
<keyword evidence="4" id="KW-1003">Cell membrane</keyword>
<dbReference type="GO" id="GO:0005886">
    <property type="term" value="C:plasma membrane"/>
    <property type="evidence" value="ECO:0007669"/>
    <property type="project" value="UniProtKB-SubCell"/>
</dbReference>
<gene>
    <name evidence="16" type="ORF">DDF65_17180</name>
</gene>
<proteinExistence type="predicted"/>
<feature type="transmembrane region" description="Helical" evidence="10">
    <location>
        <begin position="436"/>
        <end position="458"/>
    </location>
</feature>
<feature type="transmembrane region" description="Helical" evidence="10">
    <location>
        <begin position="831"/>
        <end position="849"/>
    </location>
</feature>
<feature type="domain" description="MrpA C-terminal/MbhE" evidence="15">
    <location>
        <begin position="770"/>
        <end position="866"/>
    </location>
</feature>
<dbReference type="InterPro" id="IPR001750">
    <property type="entry name" value="ND/Mrp_TM"/>
</dbReference>
<dbReference type="InterPro" id="IPR001516">
    <property type="entry name" value="Proton_antipo_N"/>
</dbReference>
<feature type="transmembrane region" description="Helical" evidence="10">
    <location>
        <begin position="95"/>
        <end position="117"/>
    </location>
</feature>
<feature type="transmembrane region" description="Helical" evidence="10">
    <location>
        <begin position="178"/>
        <end position="196"/>
    </location>
</feature>
<feature type="transmembrane region" description="Helical" evidence="10">
    <location>
        <begin position="568"/>
        <end position="593"/>
    </location>
</feature>
<feature type="transmembrane region" description="Helical" evidence="10">
    <location>
        <begin position="917"/>
        <end position="935"/>
    </location>
</feature>
<evidence type="ECO:0000259" key="14">
    <source>
        <dbReference type="Pfam" id="PF13244"/>
    </source>
</evidence>
<dbReference type="PANTHER" id="PTHR43373">
    <property type="entry name" value="NA(+)/H(+) ANTIPORTER SUBUNIT"/>
    <property type="match status" value="1"/>
</dbReference>
<dbReference type="PRINTS" id="PR01434">
    <property type="entry name" value="NADHDHGNASE5"/>
</dbReference>
<dbReference type="Pfam" id="PF04039">
    <property type="entry name" value="MnhB"/>
    <property type="match status" value="1"/>
</dbReference>
<feature type="transmembrane region" description="Helical" evidence="10">
    <location>
        <begin position="947"/>
        <end position="972"/>
    </location>
</feature>
<evidence type="ECO:0000256" key="2">
    <source>
        <dbReference type="ARBA" id="ARBA00022448"/>
    </source>
</evidence>
<keyword evidence="17" id="KW-1185">Reference proteome</keyword>
<reference evidence="16 17" key="1">
    <citation type="submission" date="2018-04" db="EMBL/GenBank/DDBJ databases">
        <title>The genome sequence of Caulobacter sp. 736.</title>
        <authorList>
            <person name="Gao J."/>
            <person name="Sun J."/>
        </authorList>
    </citation>
    <scope>NUCLEOTIDE SEQUENCE [LARGE SCALE GENOMIC DNA]</scope>
    <source>
        <strain evidence="16 17">736</strain>
    </source>
</reference>
<evidence type="ECO:0000313" key="17">
    <source>
        <dbReference type="Proteomes" id="UP000244913"/>
    </source>
</evidence>
<feature type="transmembrane region" description="Helical" evidence="10">
    <location>
        <begin position="772"/>
        <end position="793"/>
    </location>
</feature>
<dbReference type="GO" id="GO:0006811">
    <property type="term" value="P:monoatomic ion transport"/>
    <property type="evidence" value="ECO:0007669"/>
    <property type="project" value="UniProtKB-KW"/>
</dbReference>
<evidence type="ECO:0000256" key="1">
    <source>
        <dbReference type="ARBA" id="ARBA00004651"/>
    </source>
</evidence>
<keyword evidence="7" id="KW-0406">Ion transport</keyword>
<feature type="transmembrane region" description="Helical" evidence="10">
    <location>
        <begin position="478"/>
        <end position="505"/>
    </location>
</feature>
<dbReference type="InterPro" id="IPR050616">
    <property type="entry name" value="CPA3_Na-H_Antiporter_A"/>
</dbReference>
<accession>A0A2T9J7W6</accession>
<dbReference type="EMBL" id="QDKP01000049">
    <property type="protein sequence ID" value="PVM77651.1"/>
    <property type="molecule type" value="Genomic_DNA"/>
</dbReference>
<feature type="transmembrane region" description="Helical" evidence="10">
    <location>
        <begin position="644"/>
        <end position="666"/>
    </location>
</feature>
<evidence type="ECO:0000256" key="5">
    <source>
        <dbReference type="ARBA" id="ARBA00022692"/>
    </source>
</evidence>
<feature type="transmembrane region" description="Helical" evidence="10">
    <location>
        <begin position="678"/>
        <end position="696"/>
    </location>
</feature>
<evidence type="ECO:0000256" key="9">
    <source>
        <dbReference type="RuleBase" id="RU000320"/>
    </source>
</evidence>
<sequence length="1040" mass="111488">MFPPKDGAAWVIVISISITSTCVTKHDFRNRSFDAWERSSYGGPRGLLGVGPRLDPFRGRRPPTVLSSNLLLLVILAAPFLGAAVAAGLPRHARTAAAILSWLVSLVCLVSLAALWPRFADGEVLRLAIPWLPSLGVSLILRLDGLSWIFAALILGIGALVVLYARYYMSPKDPVPRFFSFLLAFMGAMQGVVLSGNLIQLAVFWELTSLFSFLLIGYWHQNPSAREGARMALTVTALGGLCLLVGMILIGSIAGSYDLDDVLAAKSVILADPRSVVALALVLMGALTKSAQFPFHFWLPRAMAAPTPVSAYLHSATMVKAGIFLLLRMWPIFGQTELWYFVVAGAGVATLLIGAWCAIFQHDLKGLLAYSTISHLGLIVLLLGLGSPLGAIAAIFHTVNHATFKASLFMAAGIIDHEAGTRDMRKLSGLYRFMPITGTLAIVAAAAMAGVPLLNGFLSKEMFLAEVVAGSDGHALNAALPVLATLASAFGVLYSLRFILATFFGPPPTALDKVPHEPPAWMRRPVEILVALCLLVGVLPALTVGPFLRSAAVAVLGFDDLPYYSLALWHGFNMPLLLSVLALAGGVAAYAVFGQKLNNNPRGGPWGLKRLNGGYLFEKAMTGIVKGARWVESRLGTERMQPQLRLVVLAALAAGAAAAFAGGVAIRPSWSTPGAAEFVFAGLWLTGGACAIAAAWQAKYHRLAAVVLMGGAGLVSCITFVWLSAPDLALTQLLVEVVTTVLLLLGLRWLPKRREDIQASRAELIRSRRRRRVDLVIAAVVGLALAFVSYAVMTRPMVEGISRFFVERAYSEGGGRNVVNVILVDFRAFDTFGEITVLGIVGLTVLALLRRFRPASDSLPAPNQKQARERTGPVAEGRKAVDALRDTMLIPRVVMRWMFPFVIVLAVHLFLRGHDLPGGGFAAGVALSIAVLLQYMANGARWVEERLLLRPILWIGWGLTIAAGCGLVAIGFNRPFLTSAFQYVQLPLLGRVPLASAVVFDLGVVLLVVGATVLMLVALAHQSLRRAKDEAETEQAEEGA</sequence>
<keyword evidence="6 10" id="KW-1133">Transmembrane helix</keyword>
<name>A0A2T9J7W6_9CAUL</name>
<feature type="transmembrane region" description="Helical" evidence="10">
    <location>
        <begin position="277"/>
        <end position="299"/>
    </location>
</feature>
<dbReference type="InterPro" id="IPR025383">
    <property type="entry name" value="MrpA_C/MbhD"/>
</dbReference>
<evidence type="ECO:0000256" key="3">
    <source>
        <dbReference type="ARBA" id="ARBA00022449"/>
    </source>
</evidence>
<feature type="transmembrane region" description="Helical" evidence="10">
    <location>
        <begin position="311"/>
        <end position="332"/>
    </location>
</feature>
<dbReference type="Pfam" id="PF00662">
    <property type="entry name" value="Proton_antipo_N"/>
    <property type="match status" value="1"/>
</dbReference>
<feature type="transmembrane region" description="Helical" evidence="10">
    <location>
        <begin position="526"/>
        <end position="548"/>
    </location>
</feature>
<evidence type="ECO:0000256" key="4">
    <source>
        <dbReference type="ARBA" id="ARBA00022475"/>
    </source>
</evidence>
<evidence type="ECO:0000259" key="15">
    <source>
        <dbReference type="Pfam" id="PF20501"/>
    </source>
</evidence>
<evidence type="ECO:0000259" key="13">
    <source>
        <dbReference type="Pfam" id="PF04039"/>
    </source>
</evidence>
<protein>
    <submittedName>
        <fullName evidence="16">Monovalent cation/H+ antiporter subunit A</fullName>
    </submittedName>
</protein>
<keyword evidence="8 10" id="KW-0472">Membrane</keyword>
<keyword evidence="5 9" id="KW-0812">Transmembrane</keyword>
<feature type="transmembrane region" description="Helical" evidence="10">
    <location>
        <begin position="367"/>
        <end position="385"/>
    </location>
</feature>
<feature type="transmembrane region" description="Helical" evidence="10">
    <location>
        <begin position="338"/>
        <end position="360"/>
    </location>
</feature>
<dbReference type="Pfam" id="PF20501">
    <property type="entry name" value="MbhE"/>
    <property type="match status" value="1"/>
</dbReference>
<keyword evidence="2" id="KW-0813">Transport</keyword>
<dbReference type="Proteomes" id="UP000244913">
    <property type="component" value="Unassembled WGS sequence"/>
</dbReference>
<organism evidence="16 17">
    <name type="scientific">Caulobacter radicis</name>
    <dbReference type="NCBI Taxonomy" id="2172650"/>
    <lineage>
        <taxon>Bacteria</taxon>
        <taxon>Pseudomonadati</taxon>
        <taxon>Pseudomonadota</taxon>
        <taxon>Alphaproteobacteria</taxon>
        <taxon>Caulobacterales</taxon>
        <taxon>Caulobacteraceae</taxon>
        <taxon>Caulobacter</taxon>
    </lineage>
</organism>
<keyword evidence="3" id="KW-0050">Antiport</keyword>
<feature type="domain" description="Na+/H+ antiporter MnhB subunit-related protein" evidence="13">
    <location>
        <begin position="890"/>
        <end position="1013"/>
    </location>
</feature>
<dbReference type="InterPro" id="IPR007182">
    <property type="entry name" value="MnhB"/>
</dbReference>
<dbReference type="NCBIfam" id="NF009288">
    <property type="entry name" value="PRK12648.1"/>
    <property type="match status" value="1"/>
</dbReference>
<evidence type="ECO:0000256" key="7">
    <source>
        <dbReference type="ARBA" id="ARBA00023065"/>
    </source>
</evidence>
<feature type="transmembrane region" description="Helical" evidence="10">
    <location>
        <begin position="391"/>
        <end position="415"/>
    </location>
</feature>
<dbReference type="Pfam" id="PF13244">
    <property type="entry name" value="MbhD"/>
    <property type="match status" value="1"/>
</dbReference>
<feature type="transmembrane region" description="Helical" evidence="10">
    <location>
        <begin position="202"/>
        <end position="219"/>
    </location>
</feature>
<feature type="transmembrane region" description="Helical" evidence="10">
    <location>
        <begin position="992"/>
        <end position="1019"/>
    </location>
</feature>
<feature type="domain" description="NADH:quinone oxidoreductase/Mrp antiporter transmembrane" evidence="11">
    <location>
        <begin position="195"/>
        <end position="472"/>
    </location>
</feature>
<dbReference type="InterPro" id="IPR046806">
    <property type="entry name" value="MrpA_C/MbhE"/>
</dbReference>
<feature type="domain" description="NADH-Ubiquinone oxidoreductase (complex I) chain 5 N-terminal" evidence="12">
    <location>
        <begin position="134"/>
        <end position="179"/>
    </location>
</feature>
<dbReference type="PANTHER" id="PTHR43373:SF1">
    <property type="entry name" value="NA(+)_H(+) ANTIPORTER SUBUNIT A"/>
    <property type="match status" value="1"/>
</dbReference>
<evidence type="ECO:0000259" key="11">
    <source>
        <dbReference type="Pfam" id="PF00361"/>
    </source>
</evidence>
<dbReference type="AlphaFoldDB" id="A0A2T9J7W6"/>
<feature type="transmembrane region" description="Helical" evidence="10">
    <location>
        <begin position="231"/>
        <end position="257"/>
    </location>
</feature>
<evidence type="ECO:0000259" key="12">
    <source>
        <dbReference type="Pfam" id="PF00662"/>
    </source>
</evidence>
<feature type="domain" description="MrpA C-terminal/MbhD" evidence="14">
    <location>
        <begin position="689"/>
        <end position="752"/>
    </location>
</feature>
<comment type="subcellular location">
    <subcellularLocation>
        <location evidence="1">Cell membrane</location>
        <topology evidence="1">Multi-pass membrane protein</topology>
    </subcellularLocation>
    <subcellularLocation>
        <location evidence="9">Membrane</location>
        <topology evidence="9">Multi-pass membrane protein</topology>
    </subcellularLocation>
</comment>
<evidence type="ECO:0000313" key="16">
    <source>
        <dbReference type="EMBL" id="PVM77651.1"/>
    </source>
</evidence>
<feature type="transmembrane region" description="Helical" evidence="10">
    <location>
        <begin position="893"/>
        <end position="911"/>
    </location>
</feature>
<feature type="transmembrane region" description="Helical" evidence="10">
    <location>
        <begin position="729"/>
        <end position="751"/>
    </location>
</feature>
<comment type="caution">
    <text evidence="16">The sequence shown here is derived from an EMBL/GenBank/DDBJ whole genome shotgun (WGS) entry which is preliminary data.</text>
</comment>
<evidence type="ECO:0000256" key="8">
    <source>
        <dbReference type="ARBA" id="ARBA00023136"/>
    </source>
</evidence>
<feature type="transmembrane region" description="Helical" evidence="10">
    <location>
        <begin position="147"/>
        <end position="166"/>
    </location>
</feature>
<feature type="transmembrane region" description="Helical" evidence="10">
    <location>
        <begin position="70"/>
        <end position="89"/>
    </location>
</feature>
<evidence type="ECO:0000256" key="6">
    <source>
        <dbReference type="ARBA" id="ARBA00022989"/>
    </source>
</evidence>
<dbReference type="GO" id="GO:0015297">
    <property type="term" value="F:antiporter activity"/>
    <property type="evidence" value="ECO:0007669"/>
    <property type="project" value="UniProtKB-KW"/>
</dbReference>
<evidence type="ECO:0000256" key="10">
    <source>
        <dbReference type="SAM" id="Phobius"/>
    </source>
</evidence>